<evidence type="ECO:0000313" key="3">
    <source>
        <dbReference type="EMBL" id="KAI5407187.1"/>
    </source>
</evidence>
<reference evidence="3 4" key="1">
    <citation type="journal article" date="2022" name="Nat. Genet.">
        <title>Improved pea reference genome and pan-genome highlight genomic features and evolutionary characteristics.</title>
        <authorList>
            <person name="Yang T."/>
            <person name="Liu R."/>
            <person name="Luo Y."/>
            <person name="Hu S."/>
            <person name="Wang D."/>
            <person name="Wang C."/>
            <person name="Pandey M.K."/>
            <person name="Ge S."/>
            <person name="Xu Q."/>
            <person name="Li N."/>
            <person name="Li G."/>
            <person name="Huang Y."/>
            <person name="Saxena R.K."/>
            <person name="Ji Y."/>
            <person name="Li M."/>
            <person name="Yan X."/>
            <person name="He Y."/>
            <person name="Liu Y."/>
            <person name="Wang X."/>
            <person name="Xiang C."/>
            <person name="Varshney R.K."/>
            <person name="Ding H."/>
            <person name="Gao S."/>
            <person name="Zong X."/>
        </authorList>
    </citation>
    <scope>NUCLEOTIDE SEQUENCE [LARGE SCALE GENOMIC DNA]</scope>
    <source>
        <strain evidence="3 4">cv. Zhongwan 6</strain>
    </source>
</reference>
<feature type="compositionally biased region" description="Basic and acidic residues" evidence="1">
    <location>
        <begin position="20"/>
        <end position="45"/>
    </location>
</feature>
<proteinExistence type="predicted"/>
<sequence length="173" mass="19494">MDRGLLIEEKNGVLTKKGSSWKDRGRTMRIKDPGDFGGSKKDGEKANTGGNDKFKGKRLNPDIEYLVHIISGKGVSADPKKIGDMLKWPIPKDLKGLRGFLGLTRYYKTFVRNYRKIAWPLNQLLMKDNFKWNQEAQVAFEGLKVVMTTISVLAIPDFDKEFVLETDASGKGI</sequence>
<protein>
    <recommendedName>
        <fullName evidence="2">Reverse transcriptase/retrotransposon-derived protein RNase H-like domain-containing protein</fullName>
    </recommendedName>
</protein>
<dbReference type="InterPro" id="IPR041577">
    <property type="entry name" value="RT_RNaseH_2"/>
</dbReference>
<dbReference type="InterPro" id="IPR043128">
    <property type="entry name" value="Rev_trsase/Diguanyl_cyclase"/>
</dbReference>
<dbReference type="Proteomes" id="UP001058974">
    <property type="component" value="Chromosome 5"/>
</dbReference>
<dbReference type="FunFam" id="3.30.70.270:FF:000020">
    <property type="entry name" value="Transposon Tf2-6 polyprotein-like Protein"/>
    <property type="match status" value="1"/>
</dbReference>
<dbReference type="AlphaFoldDB" id="A0A9D4WSP9"/>
<keyword evidence="4" id="KW-1185">Reference proteome</keyword>
<dbReference type="SUPFAM" id="SSF56672">
    <property type="entry name" value="DNA/RNA polymerases"/>
    <property type="match status" value="1"/>
</dbReference>
<feature type="domain" description="Reverse transcriptase/retrotransposon-derived protein RNase H-like" evidence="2">
    <location>
        <begin position="132"/>
        <end position="173"/>
    </location>
</feature>
<dbReference type="Pfam" id="PF17919">
    <property type="entry name" value="RT_RNaseH_2"/>
    <property type="match status" value="1"/>
</dbReference>
<dbReference type="Gene3D" id="3.30.70.270">
    <property type="match status" value="1"/>
</dbReference>
<dbReference type="PANTHER" id="PTHR33064">
    <property type="entry name" value="POL PROTEIN"/>
    <property type="match status" value="1"/>
</dbReference>
<evidence type="ECO:0000256" key="1">
    <source>
        <dbReference type="SAM" id="MobiDB-lite"/>
    </source>
</evidence>
<feature type="region of interest" description="Disordered" evidence="1">
    <location>
        <begin position="17"/>
        <end position="53"/>
    </location>
</feature>
<dbReference type="Gramene" id="Psat05G0343700-T1">
    <property type="protein sequence ID" value="KAI5407187.1"/>
    <property type="gene ID" value="KIW84_053437"/>
</dbReference>
<dbReference type="InterPro" id="IPR043502">
    <property type="entry name" value="DNA/RNA_pol_sf"/>
</dbReference>
<dbReference type="PANTHER" id="PTHR33064:SF40">
    <property type="entry name" value="REVERSE TRANSCRIPTASE_RETROTRANSPOSON-DERIVED PROTEIN RNASE H-LIKE DOMAIN-CONTAINING PROTEIN"/>
    <property type="match status" value="1"/>
</dbReference>
<evidence type="ECO:0000259" key="2">
    <source>
        <dbReference type="Pfam" id="PF17919"/>
    </source>
</evidence>
<gene>
    <name evidence="3" type="ORF">KIW84_053437</name>
</gene>
<organism evidence="3 4">
    <name type="scientific">Pisum sativum</name>
    <name type="common">Garden pea</name>
    <name type="synonym">Lathyrus oleraceus</name>
    <dbReference type="NCBI Taxonomy" id="3888"/>
    <lineage>
        <taxon>Eukaryota</taxon>
        <taxon>Viridiplantae</taxon>
        <taxon>Streptophyta</taxon>
        <taxon>Embryophyta</taxon>
        <taxon>Tracheophyta</taxon>
        <taxon>Spermatophyta</taxon>
        <taxon>Magnoliopsida</taxon>
        <taxon>eudicotyledons</taxon>
        <taxon>Gunneridae</taxon>
        <taxon>Pentapetalae</taxon>
        <taxon>rosids</taxon>
        <taxon>fabids</taxon>
        <taxon>Fabales</taxon>
        <taxon>Fabaceae</taxon>
        <taxon>Papilionoideae</taxon>
        <taxon>50 kb inversion clade</taxon>
        <taxon>NPAAA clade</taxon>
        <taxon>Hologalegina</taxon>
        <taxon>IRL clade</taxon>
        <taxon>Fabeae</taxon>
        <taxon>Lathyrus</taxon>
    </lineage>
</organism>
<dbReference type="InterPro" id="IPR051320">
    <property type="entry name" value="Viral_Replic_Matur_Polypro"/>
</dbReference>
<dbReference type="EMBL" id="JAMSHJ010000005">
    <property type="protein sequence ID" value="KAI5407187.1"/>
    <property type="molecule type" value="Genomic_DNA"/>
</dbReference>
<evidence type="ECO:0000313" key="4">
    <source>
        <dbReference type="Proteomes" id="UP001058974"/>
    </source>
</evidence>
<name>A0A9D4WSP9_PEA</name>
<accession>A0A9D4WSP9</accession>
<comment type="caution">
    <text evidence="3">The sequence shown here is derived from an EMBL/GenBank/DDBJ whole genome shotgun (WGS) entry which is preliminary data.</text>
</comment>